<dbReference type="EMBL" id="CM000638">
    <property type="protein sequence ID" value="EED96382.1"/>
    <property type="molecule type" value="Genomic_DNA"/>
</dbReference>
<feature type="compositionally biased region" description="Low complexity" evidence="1">
    <location>
        <begin position="579"/>
        <end position="594"/>
    </location>
</feature>
<dbReference type="PaxDb" id="35128-Thaps1316"/>
<dbReference type="GeneID" id="7449170"/>
<dbReference type="HOGENOM" id="CLU_365068_0_0_1"/>
<dbReference type="InParanoid" id="B8BQK7"/>
<dbReference type="RefSeq" id="XP_002286741.1">
    <property type="nucleotide sequence ID" value="XM_002286705.1"/>
</dbReference>
<name>B8BQK7_THAPS</name>
<feature type="region of interest" description="Disordered" evidence="1">
    <location>
        <begin position="574"/>
        <end position="594"/>
    </location>
</feature>
<reference evidence="2 3" key="1">
    <citation type="journal article" date="2004" name="Science">
        <title>The genome of the diatom Thalassiosira pseudonana: ecology, evolution, and metabolism.</title>
        <authorList>
            <person name="Armbrust E.V."/>
            <person name="Berges J.A."/>
            <person name="Bowler C."/>
            <person name="Green B.R."/>
            <person name="Martinez D."/>
            <person name="Putnam N.H."/>
            <person name="Zhou S."/>
            <person name="Allen A.E."/>
            <person name="Apt K.E."/>
            <person name="Bechner M."/>
            <person name="Brzezinski M.A."/>
            <person name="Chaal B.K."/>
            <person name="Chiovitti A."/>
            <person name="Davis A.K."/>
            <person name="Demarest M.S."/>
            <person name="Detter J.C."/>
            <person name="Glavina T."/>
            <person name="Goodstein D."/>
            <person name="Hadi M.Z."/>
            <person name="Hellsten U."/>
            <person name="Hildebrand M."/>
            <person name="Jenkins B.D."/>
            <person name="Jurka J."/>
            <person name="Kapitonov V.V."/>
            <person name="Kroger N."/>
            <person name="Lau W.W."/>
            <person name="Lane T.W."/>
            <person name="Larimer F.W."/>
            <person name="Lippmeier J.C."/>
            <person name="Lucas S."/>
            <person name="Medina M."/>
            <person name="Montsant A."/>
            <person name="Obornik M."/>
            <person name="Parker M.S."/>
            <person name="Palenik B."/>
            <person name="Pazour G.J."/>
            <person name="Richardson P.M."/>
            <person name="Rynearson T.A."/>
            <person name="Saito M.A."/>
            <person name="Schwartz D.C."/>
            <person name="Thamatrakoln K."/>
            <person name="Valentin K."/>
            <person name="Vardi A."/>
            <person name="Wilkerson F.P."/>
            <person name="Rokhsar D.S."/>
        </authorList>
    </citation>
    <scope>NUCLEOTIDE SEQUENCE [LARGE SCALE GENOMIC DNA]</scope>
    <source>
        <strain evidence="2 3">CCMP1335</strain>
    </source>
</reference>
<reference evidence="2 3" key="2">
    <citation type="journal article" date="2008" name="Nature">
        <title>The Phaeodactylum genome reveals the evolutionary history of diatom genomes.</title>
        <authorList>
            <person name="Bowler C."/>
            <person name="Allen A.E."/>
            <person name="Badger J.H."/>
            <person name="Grimwood J."/>
            <person name="Jabbari K."/>
            <person name="Kuo A."/>
            <person name="Maheswari U."/>
            <person name="Martens C."/>
            <person name="Maumus F."/>
            <person name="Otillar R.P."/>
            <person name="Rayko E."/>
            <person name="Salamov A."/>
            <person name="Vandepoele K."/>
            <person name="Beszteri B."/>
            <person name="Gruber A."/>
            <person name="Heijde M."/>
            <person name="Katinka M."/>
            <person name="Mock T."/>
            <person name="Valentin K."/>
            <person name="Verret F."/>
            <person name="Berges J.A."/>
            <person name="Brownlee C."/>
            <person name="Cadoret J.P."/>
            <person name="Chiovitti A."/>
            <person name="Choi C.J."/>
            <person name="Coesel S."/>
            <person name="De Martino A."/>
            <person name="Detter J.C."/>
            <person name="Durkin C."/>
            <person name="Falciatore A."/>
            <person name="Fournet J."/>
            <person name="Haruta M."/>
            <person name="Huysman M.J."/>
            <person name="Jenkins B.D."/>
            <person name="Jiroutova K."/>
            <person name="Jorgensen R.E."/>
            <person name="Joubert Y."/>
            <person name="Kaplan A."/>
            <person name="Kroger N."/>
            <person name="Kroth P.G."/>
            <person name="La Roche J."/>
            <person name="Lindquist E."/>
            <person name="Lommer M."/>
            <person name="Martin-Jezequel V."/>
            <person name="Lopez P.J."/>
            <person name="Lucas S."/>
            <person name="Mangogna M."/>
            <person name="McGinnis K."/>
            <person name="Medlin L.K."/>
            <person name="Montsant A."/>
            <person name="Oudot-Le Secq M.P."/>
            <person name="Napoli C."/>
            <person name="Obornik M."/>
            <person name="Parker M.S."/>
            <person name="Petit J.L."/>
            <person name="Porcel B.M."/>
            <person name="Poulsen N."/>
            <person name="Robison M."/>
            <person name="Rychlewski L."/>
            <person name="Rynearson T.A."/>
            <person name="Schmutz J."/>
            <person name="Shapiro H."/>
            <person name="Siaut M."/>
            <person name="Stanley M."/>
            <person name="Sussman M.R."/>
            <person name="Taylor A.R."/>
            <person name="Vardi A."/>
            <person name="von Dassow P."/>
            <person name="Vyverman W."/>
            <person name="Willis A."/>
            <person name="Wyrwicz L.S."/>
            <person name="Rokhsar D.S."/>
            <person name="Weissenbach J."/>
            <person name="Armbrust E.V."/>
            <person name="Green B.R."/>
            <person name="Van de Peer Y."/>
            <person name="Grigoriev I.V."/>
        </authorList>
    </citation>
    <scope>NUCLEOTIDE SEQUENCE [LARGE SCALE GENOMIC DNA]</scope>
    <source>
        <strain evidence="2 3">CCMP1335</strain>
    </source>
</reference>
<proteinExistence type="predicted"/>
<accession>B8BQK7</accession>
<dbReference type="KEGG" id="tps:THAPSDRAFT_1316"/>
<evidence type="ECO:0000313" key="3">
    <source>
        <dbReference type="Proteomes" id="UP000001449"/>
    </source>
</evidence>
<evidence type="ECO:0000256" key="1">
    <source>
        <dbReference type="SAM" id="MobiDB-lite"/>
    </source>
</evidence>
<keyword evidence="3" id="KW-1185">Reference proteome</keyword>
<organism evidence="2 3">
    <name type="scientific">Thalassiosira pseudonana</name>
    <name type="common">Marine diatom</name>
    <name type="synonym">Cyclotella nana</name>
    <dbReference type="NCBI Taxonomy" id="35128"/>
    <lineage>
        <taxon>Eukaryota</taxon>
        <taxon>Sar</taxon>
        <taxon>Stramenopiles</taxon>
        <taxon>Ochrophyta</taxon>
        <taxon>Bacillariophyta</taxon>
        <taxon>Coscinodiscophyceae</taxon>
        <taxon>Thalassiosirophycidae</taxon>
        <taxon>Thalassiosirales</taxon>
        <taxon>Thalassiosiraceae</taxon>
        <taxon>Thalassiosira</taxon>
    </lineage>
</organism>
<protein>
    <submittedName>
        <fullName evidence="2">Uncharacterized protein</fullName>
    </submittedName>
</protein>
<feature type="region of interest" description="Disordered" evidence="1">
    <location>
        <begin position="28"/>
        <end position="64"/>
    </location>
</feature>
<evidence type="ECO:0000313" key="2">
    <source>
        <dbReference type="EMBL" id="EED96382.1"/>
    </source>
</evidence>
<dbReference type="Proteomes" id="UP000001449">
    <property type="component" value="Chromosome 1"/>
</dbReference>
<dbReference type="AlphaFoldDB" id="B8BQK7"/>
<sequence length="765" mass="83508">MITTTNDALDRTVGRDDDIFESIYNAMSFSSNTDDSPRGVTADVSGEKRKMKPTPSNDSSDDHDELQAPIILVLDSKLDVKSEIGNDNDAIVGLNNHQEHLSHNGMNQELELGEVEEFFRKEANETSLKKSPVKSFMSSVPQPRLGSFLCGVGRAAEVVGMVVDEKDVSLVVDTSASTVDDGSAAPLNEVDADVGIEEENVEIDYDDIASMLKAKTAVKGVKSVQNDGTIPSLVSEVEGAFISDASQGVSDAETTAELNEKSVDDKLTPLKFCRVDVNLQLKALSGVTQIQPLQKRGGDAEENICAVVTYRENRFLHSVSLPIVVWNSNKLDNKRLQAKVHAKWPEERIEDGTGASGDRPSSITLTRTVLASSSNGSKAEESELKETADALGNADMANTNGMHDNAALLSSFSKALAPELVELRVGLMKGGKEIIPMGVATVVISGEECQTIQLNIPVMRDYTNVLARQTKSMFSLTGKSSSKGVHFSGDTKTKYRVEAGAYLSMELKIGQAIPASEPSPRVQINRQSEKIEKLRSLDKMSMYQRLQLYVELRKQRMQPIPLTKSSSVFISEHETKDASSSVTSTSQSSNAGSSMSSFVINDASIPGLEADRCSTRNDKLNEVNRVESFATPNAYDPIALSDIIITSKDDDGRFSPISHDDSRYLSSLHSVLATDHPQKSQLKVKFLKVVSCDPTLFLNEKEAATLKFYVDELVDEAARCAPFYKCDDMSLATDRTEVDDSTYASIESTSFERSPSRLRQGRLEM</sequence>
<gene>
    <name evidence="2" type="ORF">THAPSDRAFT_1316</name>
</gene>